<evidence type="ECO:0000313" key="2">
    <source>
        <dbReference type="Proteomes" id="UP001056778"/>
    </source>
</evidence>
<accession>A0ACB9TQA9</accession>
<sequence>MKVFVGLLALVALVSADHVYDDIDWTSVRPAHERLQLPENIQKLAQQSKPLGRIVGGTEATPNSIPSMVALLLTAAEGTFFCGGSLISPSFVLTAAHCLDGIIQAQVVLGAHRWNELEDSQVRRFTNSFTQHQAWNPATLVNDIALINLGEPVPLSFAIQLIALPRHQDVTNSFNGASARLSGWGMDSDSATGVSPVLRQVFTNVMSNLLCNVQFLGQIQSTHICTSGSGGVGACGGDSGSPVVTGNMQAADRDFDVNFATISTRHISLRPPPELDQPTFERIVGGREARRNSIPYQAGVIIRTDRGNFFCGGTLISTLYVLTAAHCLDWAETVHVRLGAHTIEDNEPTQVRINASRWVQHQQWNRDLLTNDIGVIELSREVITNDNIQTVNLPRRSQIFDSFNGRRARISGWGLDSDFSDSVSRVLREVDVGVIGNFLCNIYYFGGIRRTNICTSGAGTRGSCSGDSGGPLMIDNIQVGIVSFGIGLGCELRWPSAFTRVTSYLDWIEMNTNVNIRP</sequence>
<dbReference type="EMBL" id="CM043016">
    <property type="protein sequence ID" value="KAI4469014.1"/>
    <property type="molecule type" value="Genomic_DNA"/>
</dbReference>
<protein>
    <submittedName>
        <fullName evidence="1">Chymotrypsin-related</fullName>
    </submittedName>
</protein>
<comment type="caution">
    <text evidence="1">The sequence shown here is derived from an EMBL/GenBank/DDBJ whole genome shotgun (WGS) entry which is preliminary data.</text>
</comment>
<name>A0ACB9TQA9_HOLOL</name>
<dbReference type="Proteomes" id="UP001056778">
    <property type="component" value="Chromosome 2"/>
</dbReference>
<keyword evidence="2" id="KW-1185">Reference proteome</keyword>
<gene>
    <name evidence="1" type="ORF">MML48_2g00008344</name>
</gene>
<evidence type="ECO:0000313" key="1">
    <source>
        <dbReference type="EMBL" id="KAI4469014.1"/>
    </source>
</evidence>
<organism evidence="1 2">
    <name type="scientific">Holotrichia oblita</name>
    <name type="common">Chafer beetle</name>
    <dbReference type="NCBI Taxonomy" id="644536"/>
    <lineage>
        <taxon>Eukaryota</taxon>
        <taxon>Metazoa</taxon>
        <taxon>Ecdysozoa</taxon>
        <taxon>Arthropoda</taxon>
        <taxon>Hexapoda</taxon>
        <taxon>Insecta</taxon>
        <taxon>Pterygota</taxon>
        <taxon>Neoptera</taxon>
        <taxon>Endopterygota</taxon>
        <taxon>Coleoptera</taxon>
        <taxon>Polyphaga</taxon>
        <taxon>Scarabaeiformia</taxon>
        <taxon>Scarabaeidae</taxon>
        <taxon>Melolonthinae</taxon>
        <taxon>Holotrichia</taxon>
    </lineage>
</organism>
<reference evidence="1" key="1">
    <citation type="submission" date="2022-04" db="EMBL/GenBank/DDBJ databases">
        <title>Chromosome-scale genome assembly of Holotrichia oblita Faldermann.</title>
        <authorList>
            <person name="Rongchong L."/>
        </authorList>
    </citation>
    <scope>NUCLEOTIDE SEQUENCE</scope>
    <source>
        <strain evidence="1">81SQS9</strain>
    </source>
</reference>
<proteinExistence type="predicted"/>